<dbReference type="RefSeq" id="WP_252167785.1">
    <property type="nucleotide sequence ID" value="NZ_CP084930.1"/>
</dbReference>
<dbReference type="Proteomes" id="UP001056937">
    <property type="component" value="Chromosome 1"/>
</dbReference>
<name>A0ABY4XAI3_9SPHN</name>
<organism evidence="1 2">
    <name type="scientific">Sphingomonas morindae</name>
    <dbReference type="NCBI Taxonomy" id="1541170"/>
    <lineage>
        <taxon>Bacteria</taxon>
        <taxon>Pseudomonadati</taxon>
        <taxon>Pseudomonadota</taxon>
        <taxon>Alphaproteobacteria</taxon>
        <taxon>Sphingomonadales</taxon>
        <taxon>Sphingomonadaceae</taxon>
        <taxon>Sphingomonas</taxon>
    </lineage>
</organism>
<proteinExistence type="predicted"/>
<protein>
    <recommendedName>
        <fullName evidence="3">Phasin domain-containing protein</fullName>
    </recommendedName>
</protein>
<evidence type="ECO:0008006" key="3">
    <source>
        <dbReference type="Google" id="ProtNLM"/>
    </source>
</evidence>
<accession>A0ABY4XAI3</accession>
<keyword evidence="2" id="KW-1185">Reference proteome</keyword>
<reference evidence="1" key="1">
    <citation type="journal article" date="2022" name="Toxins">
        <title>Genomic Analysis of Sphingopyxis sp. USTB-05 for Biodegrading Cyanobacterial Hepatotoxins.</title>
        <authorList>
            <person name="Liu C."/>
            <person name="Xu Q."/>
            <person name="Zhao Z."/>
            <person name="Zhang H."/>
            <person name="Liu X."/>
            <person name="Yin C."/>
            <person name="Liu Y."/>
            <person name="Yan H."/>
        </authorList>
    </citation>
    <scope>NUCLEOTIDE SEQUENCE</scope>
    <source>
        <strain evidence="1">NBD5</strain>
    </source>
</reference>
<sequence length="118" mass="13073">MTMLRWMDAGMAWWRLAWTMTETSVAAQSVIGARLAMMGAGLADPSRLNQREMLLMGSEKLDAFTRGGLAAWAAMGRTYSHESMTMLDLVEQGLASQAAWWRPVHKTATANARRLAAR</sequence>
<dbReference type="EMBL" id="CP084930">
    <property type="protein sequence ID" value="USI73978.1"/>
    <property type="molecule type" value="Genomic_DNA"/>
</dbReference>
<evidence type="ECO:0000313" key="2">
    <source>
        <dbReference type="Proteomes" id="UP001056937"/>
    </source>
</evidence>
<evidence type="ECO:0000313" key="1">
    <source>
        <dbReference type="EMBL" id="USI73978.1"/>
    </source>
</evidence>
<gene>
    <name evidence="1" type="ORF">LHA26_05805</name>
</gene>